<dbReference type="Gene3D" id="3.40.50.1820">
    <property type="entry name" value="alpha/beta hydrolase"/>
    <property type="match status" value="1"/>
</dbReference>
<evidence type="ECO:0000256" key="2">
    <source>
        <dbReference type="ARBA" id="ARBA00022487"/>
    </source>
</evidence>
<feature type="domain" description="AB hydrolase-1" evidence="5">
    <location>
        <begin position="61"/>
        <end position="301"/>
    </location>
</feature>
<dbReference type="PROSITE" id="PS01133">
    <property type="entry name" value="UPF0017"/>
    <property type="match status" value="1"/>
</dbReference>
<dbReference type="SUPFAM" id="SSF53474">
    <property type="entry name" value="alpha/beta-Hydrolases"/>
    <property type="match status" value="1"/>
</dbReference>
<proteinExistence type="inferred from homology"/>
<feature type="active site" description="Charge relay system" evidence="4">
    <location>
        <position position="141"/>
    </location>
</feature>
<dbReference type="InterPro" id="IPR000073">
    <property type="entry name" value="AB_hydrolase_1"/>
</dbReference>
<gene>
    <name evidence="6" type="ORF">ETEE_1529</name>
</gene>
<dbReference type="InterPro" id="IPR000952">
    <property type="entry name" value="AB_hydrolase_4_CS"/>
</dbReference>
<dbReference type="AlphaFoldDB" id="A0A076LQS7"/>
<dbReference type="FunFam" id="3.40.50.1820:FF:000080">
    <property type="entry name" value="Alpha/beta hydrolase"/>
    <property type="match status" value="1"/>
</dbReference>
<evidence type="ECO:0000313" key="6">
    <source>
        <dbReference type="EMBL" id="AIJ07979.1"/>
    </source>
</evidence>
<keyword evidence="6" id="KW-0808">Transferase</keyword>
<dbReference type="GO" id="GO:0047372">
    <property type="term" value="F:monoacylglycerol lipase activity"/>
    <property type="evidence" value="ECO:0007669"/>
    <property type="project" value="TreeGrafter"/>
</dbReference>
<dbReference type="HOGENOM" id="CLU_032487_0_0_6"/>
<dbReference type="InterPro" id="IPR050960">
    <property type="entry name" value="AB_hydrolase_4_sf"/>
</dbReference>
<dbReference type="PANTHER" id="PTHR10794:SF94">
    <property type="entry name" value="ESTERASE YHET-RELATED"/>
    <property type="match status" value="1"/>
</dbReference>
<dbReference type="PIRSF" id="PIRSF005211">
    <property type="entry name" value="Ab_hydro_YheT"/>
    <property type="match status" value="1"/>
</dbReference>
<evidence type="ECO:0000256" key="4">
    <source>
        <dbReference type="PIRSR" id="PIRSR005211-1"/>
    </source>
</evidence>
<protein>
    <submittedName>
        <fullName evidence="6">Hydrolase, alpha/beta fold family functionally coupled to Phosphoribulokinase</fullName>
    </submittedName>
</protein>
<dbReference type="Pfam" id="PF00561">
    <property type="entry name" value="Abhydrolase_1"/>
    <property type="match status" value="1"/>
</dbReference>
<reference evidence="6 7" key="1">
    <citation type="journal article" date="2012" name="PLoS ONE">
        <title>Edwardsiella comparative phylogenomics reveal the new intra/inter-species taxonomic relationships, virulence evolution and niche adaptation mechanisms.</title>
        <authorList>
            <person name="Yang M."/>
            <person name="Lv Y."/>
            <person name="Xiao J."/>
            <person name="Wu H."/>
            <person name="Zheng H."/>
            <person name="Liu Q."/>
            <person name="Zhang Y."/>
            <person name="Wang Q."/>
        </authorList>
    </citation>
    <scope>NUCLEOTIDE SEQUENCE [LARGE SCALE GENOMIC DNA]</scope>
    <source>
        <strain evidence="7">080813</strain>
    </source>
</reference>
<dbReference type="GO" id="GO:0016301">
    <property type="term" value="F:kinase activity"/>
    <property type="evidence" value="ECO:0007669"/>
    <property type="project" value="UniProtKB-KW"/>
</dbReference>
<evidence type="ECO:0000313" key="7">
    <source>
        <dbReference type="Proteomes" id="UP000028681"/>
    </source>
</evidence>
<keyword evidence="3 6" id="KW-0378">Hydrolase</keyword>
<evidence type="ECO:0000256" key="1">
    <source>
        <dbReference type="ARBA" id="ARBA00010884"/>
    </source>
</evidence>
<dbReference type="EMBL" id="CP006664">
    <property type="protein sequence ID" value="AIJ07979.1"/>
    <property type="molecule type" value="Genomic_DNA"/>
</dbReference>
<dbReference type="GO" id="GO:0034338">
    <property type="term" value="F:short-chain carboxylesterase activity"/>
    <property type="evidence" value="ECO:0007669"/>
    <property type="project" value="TreeGrafter"/>
</dbReference>
<accession>A0A076LQS7</accession>
<evidence type="ECO:0000256" key="3">
    <source>
        <dbReference type="ARBA" id="ARBA00022801"/>
    </source>
</evidence>
<dbReference type="KEGG" id="ete:ETEE_1529"/>
<evidence type="ECO:0000259" key="5">
    <source>
        <dbReference type="Pfam" id="PF00561"/>
    </source>
</evidence>
<dbReference type="Proteomes" id="UP000028681">
    <property type="component" value="Chromosome"/>
</dbReference>
<comment type="similarity">
    <text evidence="1">Belongs to the AB hydrolase superfamily. AB hydrolase 4 family.</text>
</comment>
<name>A0A076LQS7_9GAMM</name>
<dbReference type="PANTHER" id="PTHR10794">
    <property type="entry name" value="ABHYDROLASE DOMAIN-CONTAINING PROTEIN"/>
    <property type="match status" value="1"/>
</dbReference>
<dbReference type="InterPro" id="IPR012020">
    <property type="entry name" value="ABHD4"/>
</dbReference>
<feature type="active site" description="Charge relay system" evidence="4">
    <location>
        <position position="268"/>
    </location>
</feature>
<dbReference type="RefSeq" id="WP_034163921.1">
    <property type="nucleotide sequence ID" value="NZ_CP006664.1"/>
</dbReference>
<organism evidence="6 7">
    <name type="scientific">Edwardsiella anguillarum ET080813</name>
    <dbReference type="NCBI Taxonomy" id="667120"/>
    <lineage>
        <taxon>Bacteria</taxon>
        <taxon>Pseudomonadati</taxon>
        <taxon>Pseudomonadota</taxon>
        <taxon>Gammaproteobacteria</taxon>
        <taxon>Enterobacterales</taxon>
        <taxon>Hafniaceae</taxon>
        <taxon>Edwardsiella</taxon>
    </lineage>
</organism>
<dbReference type="NCBIfam" id="NF008218">
    <property type="entry name" value="PRK10985.1"/>
    <property type="match status" value="1"/>
</dbReference>
<feature type="active site" description="Charge relay system" evidence="4">
    <location>
        <position position="296"/>
    </location>
</feature>
<keyword evidence="2" id="KW-0719">Serine esterase</keyword>
<dbReference type="InterPro" id="IPR029058">
    <property type="entry name" value="AB_hydrolase_fold"/>
</dbReference>
<dbReference type="GeneID" id="33939154"/>
<sequence>MSVSTFSPPRALRNPHLQTILPRLLRRRALLTPVWQRLTLPDGDFIDLAWSEAPQPARYKPRVVLFHGLEGSVHSPYAHGLLHACREAGWLAVVMHFRGCSGEPNLTPRFYHSGETGDARFFLAWLRRTFGQVPTAAVGFSLGGNMLGCYLAEEQAQAPLEAAVMVSAPLVLSACATHLEHGVARIYQRYLLHELKQSARRKLRRYPEMLDLDPLQLRRMRRLREFDDQITARLHGFRDADDYYRRCSALPRLPTIRQPLLIIQARDDPFMTSAVIPPPGSLPSNIEYQLTAFGGHVGFIGGTLRHPLPWLEQRIPAWLAPYLE</sequence>
<keyword evidence="6" id="KW-0418">Kinase</keyword>